<feature type="transmembrane region" description="Helical" evidence="1">
    <location>
        <begin position="64"/>
        <end position="87"/>
    </location>
</feature>
<evidence type="ECO:0000313" key="5">
    <source>
        <dbReference type="Proteomes" id="UP000538666"/>
    </source>
</evidence>
<feature type="transmembrane region" description="Helical" evidence="1">
    <location>
        <begin position="243"/>
        <end position="265"/>
    </location>
</feature>
<dbReference type="RefSeq" id="WP_184084769.1">
    <property type="nucleotide sequence ID" value="NZ_JACHEK010000004.1"/>
</dbReference>
<evidence type="ECO:0000256" key="1">
    <source>
        <dbReference type="SAM" id="Phobius"/>
    </source>
</evidence>
<name>A0A841JWQ7_9BACT</name>
<dbReference type="GO" id="GO:0009103">
    <property type="term" value="P:lipopolysaccharide biosynthetic process"/>
    <property type="evidence" value="ECO:0007669"/>
    <property type="project" value="TreeGrafter"/>
</dbReference>
<feature type="domain" description="SGNH" evidence="3">
    <location>
        <begin position="396"/>
        <end position="622"/>
    </location>
</feature>
<dbReference type="EMBL" id="JACHEK010000004">
    <property type="protein sequence ID" value="MBB6144149.1"/>
    <property type="molecule type" value="Genomic_DNA"/>
</dbReference>
<comment type="caution">
    <text evidence="4">The sequence shown here is derived from an EMBL/GenBank/DDBJ whole genome shotgun (WGS) entry which is preliminary data.</text>
</comment>
<sequence>MRALAIALVVAYHADVPFLRGGVIGVDVFFIVSGYLITSLLSRELEVSGGINLIQFYARRVRRLLPAATLVVIAVCIAEAILASPLIQHRVLKDAVATMLYASNIYFSHNKRNYFFPGIPPSPLIHTWSLAVEEQFYIVWPIFLLVLARFRASAKLKVLALASITAISFVIFLWLMSISESRAYFLSPARAWEFGAGGLASFVPVATLKRNRDLCAWAGVSGLLALMLAAALMTPAVRFPANVLAMVAVATAAVLLSGVGAPSSLAPRLLTLRPLQWVGAISYSLYLWHWPVLTIAKYVLSSDSVELRTGCTIVSVLLAGITYVVIENPIRHNTRLKSKPVLTLGIAAASIVTCMVGFAGWRSVLVHSAQYRKFQQVAEDVPSYDDLNCKAESLLRMCVLDGSSDPAFTMVLFGDSHAAQWLQPVREIAETQHWKLVTMIRVGCPPMRIISYRGENPEENGLCDQWRALAMAKIREMHPDMVILTSSSIYPRPGKTPGLIDAAEWEHSSHDAFLALAGAAREIRFLRDTPHFDYDVVSCLAQREWNGRATCDSLLRSKALNSDIYEAEVRAGAGLGNVRFVDMSDAIFDGDRLVPERNGVVLFMDGDHMAQRFAGTLADELERQLLAGSSQ</sequence>
<dbReference type="AlphaFoldDB" id="A0A841JWQ7"/>
<dbReference type="Proteomes" id="UP000538666">
    <property type="component" value="Unassembled WGS sequence"/>
</dbReference>
<dbReference type="GO" id="GO:0016020">
    <property type="term" value="C:membrane"/>
    <property type="evidence" value="ECO:0007669"/>
    <property type="project" value="TreeGrafter"/>
</dbReference>
<feature type="transmembrane region" description="Helical" evidence="1">
    <location>
        <begin position="189"/>
        <end position="208"/>
    </location>
</feature>
<feature type="transmembrane region" description="Helical" evidence="1">
    <location>
        <begin position="215"/>
        <end position="237"/>
    </location>
</feature>
<keyword evidence="1" id="KW-1133">Transmembrane helix</keyword>
<reference evidence="4 5" key="1">
    <citation type="submission" date="2020-08" db="EMBL/GenBank/DDBJ databases">
        <title>Genomic Encyclopedia of Type Strains, Phase IV (KMG-IV): sequencing the most valuable type-strain genomes for metagenomic binning, comparative biology and taxonomic classification.</title>
        <authorList>
            <person name="Goeker M."/>
        </authorList>
    </citation>
    <scope>NUCLEOTIDE SEQUENCE [LARGE SCALE GENOMIC DNA]</scope>
    <source>
        <strain evidence="4 5">DSM 103733</strain>
    </source>
</reference>
<evidence type="ECO:0000313" key="4">
    <source>
        <dbReference type="EMBL" id="MBB6144149.1"/>
    </source>
</evidence>
<accession>A0A841JWQ7</accession>
<protein>
    <submittedName>
        <fullName evidence="4">Peptidoglycan/LPS O-acetylase OafA/YrhL</fullName>
    </submittedName>
</protein>
<proteinExistence type="predicted"/>
<feature type="transmembrane region" description="Helical" evidence="1">
    <location>
        <begin position="277"/>
        <end position="300"/>
    </location>
</feature>
<dbReference type="PANTHER" id="PTHR23028:SF53">
    <property type="entry name" value="ACYL_TRANSF_3 DOMAIN-CONTAINING PROTEIN"/>
    <property type="match status" value="1"/>
</dbReference>
<feature type="transmembrane region" description="Helical" evidence="1">
    <location>
        <begin position="125"/>
        <end position="146"/>
    </location>
</feature>
<keyword evidence="1" id="KW-0472">Membrane</keyword>
<keyword evidence="1" id="KW-0812">Transmembrane</keyword>
<feature type="transmembrane region" description="Helical" evidence="1">
    <location>
        <begin position="22"/>
        <end position="43"/>
    </location>
</feature>
<dbReference type="GO" id="GO:0016747">
    <property type="term" value="F:acyltransferase activity, transferring groups other than amino-acyl groups"/>
    <property type="evidence" value="ECO:0007669"/>
    <property type="project" value="InterPro"/>
</dbReference>
<feature type="domain" description="Acyltransferase 3" evidence="2">
    <location>
        <begin position="1"/>
        <end position="323"/>
    </location>
</feature>
<organism evidence="4 5">
    <name type="scientific">Silvibacterium bohemicum</name>
    <dbReference type="NCBI Taxonomy" id="1577686"/>
    <lineage>
        <taxon>Bacteria</taxon>
        <taxon>Pseudomonadati</taxon>
        <taxon>Acidobacteriota</taxon>
        <taxon>Terriglobia</taxon>
        <taxon>Terriglobales</taxon>
        <taxon>Acidobacteriaceae</taxon>
        <taxon>Silvibacterium</taxon>
    </lineage>
</organism>
<keyword evidence="5" id="KW-1185">Reference proteome</keyword>
<gene>
    <name evidence="4" type="ORF">HNQ77_002101</name>
</gene>
<evidence type="ECO:0000259" key="2">
    <source>
        <dbReference type="Pfam" id="PF01757"/>
    </source>
</evidence>
<feature type="transmembrane region" description="Helical" evidence="1">
    <location>
        <begin position="342"/>
        <end position="361"/>
    </location>
</feature>
<feature type="transmembrane region" description="Helical" evidence="1">
    <location>
        <begin position="312"/>
        <end position="330"/>
    </location>
</feature>
<dbReference type="InterPro" id="IPR043968">
    <property type="entry name" value="SGNH"/>
</dbReference>
<dbReference type="InterPro" id="IPR002656">
    <property type="entry name" value="Acyl_transf_3_dom"/>
</dbReference>
<evidence type="ECO:0000259" key="3">
    <source>
        <dbReference type="Pfam" id="PF19040"/>
    </source>
</evidence>
<dbReference type="InterPro" id="IPR050879">
    <property type="entry name" value="Acyltransferase_3"/>
</dbReference>
<feature type="transmembrane region" description="Helical" evidence="1">
    <location>
        <begin position="158"/>
        <end position="177"/>
    </location>
</feature>
<dbReference type="PANTHER" id="PTHR23028">
    <property type="entry name" value="ACETYLTRANSFERASE"/>
    <property type="match status" value="1"/>
</dbReference>
<dbReference type="Pfam" id="PF01757">
    <property type="entry name" value="Acyl_transf_3"/>
    <property type="match status" value="1"/>
</dbReference>
<dbReference type="Pfam" id="PF19040">
    <property type="entry name" value="SGNH"/>
    <property type="match status" value="1"/>
</dbReference>